<protein>
    <submittedName>
        <fullName evidence="1">Uncharacterized protein</fullName>
    </submittedName>
</protein>
<reference evidence="1 2" key="1">
    <citation type="journal article" date="2021" name="ISME Commun">
        <title>Automated analysis of genomic sequences facilitates high-throughput and comprehensive description of bacteria.</title>
        <authorList>
            <person name="Hitch T.C.A."/>
        </authorList>
    </citation>
    <scope>NUCLEOTIDE SEQUENCE [LARGE SCALE GENOMIC DNA]</scope>
    <source>
        <strain evidence="1 2">H2_18</strain>
    </source>
</reference>
<dbReference type="Proteomes" id="UP001652394">
    <property type="component" value="Unassembled WGS sequence"/>
</dbReference>
<dbReference type="RefSeq" id="WP_059066398.1">
    <property type="nucleotide sequence ID" value="NZ_JAOQJX010000006.1"/>
</dbReference>
<name>A0ABT2TA72_9FIRM</name>
<dbReference type="EMBL" id="JAOQJX010000006">
    <property type="protein sequence ID" value="MCU6747178.1"/>
    <property type="molecule type" value="Genomic_DNA"/>
</dbReference>
<comment type="caution">
    <text evidence="1">The sequence shown here is derived from an EMBL/GenBank/DDBJ whole genome shotgun (WGS) entry which is preliminary data.</text>
</comment>
<gene>
    <name evidence="1" type="ORF">OCV51_05850</name>
</gene>
<accession>A0ABT2TA72</accession>
<evidence type="ECO:0000313" key="2">
    <source>
        <dbReference type="Proteomes" id="UP001652394"/>
    </source>
</evidence>
<organism evidence="1 2">
    <name type="scientific">Faecalicatena acetigenes</name>
    <dbReference type="NCBI Taxonomy" id="2981790"/>
    <lineage>
        <taxon>Bacteria</taxon>
        <taxon>Bacillati</taxon>
        <taxon>Bacillota</taxon>
        <taxon>Clostridia</taxon>
        <taxon>Lachnospirales</taxon>
        <taxon>Lachnospiraceae</taxon>
        <taxon>Faecalicatena</taxon>
    </lineage>
</organism>
<proteinExistence type="predicted"/>
<keyword evidence="2" id="KW-1185">Reference proteome</keyword>
<sequence>MERIILLNDRQFPDAFLLAGVVPPAGVMKIPYVEQKIIQAVNTYNPKLQVQKIEYAAIEAQFPYYKKGKANGVLIEEFEIHPARSSVYRRNGCYVYTRGTKCMCRQILLYLFVSDAGEDTRNAFVSQTVFPTLLDYAADHLQSPSYSIANHKFCFINILNKKLTSKMILRHLAGLCAAGMEYVEVFGKDSVVPGDIPRGMKEFLARYASDYAAKYHAKTDVYEGEHYSVDFAKKTFVWKTASLLGDIIPKRSAKKSSAVDFNGSAEKFYWIEILPMAIFAYKQGYKVDYSEYGKFVAAYRTKFSPKSEKFARCEVLLKYMEKFIV</sequence>
<evidence type="ECO:0000313" key="1">
    <source>
        <dbReference type="EMBL" id="MCU6747178.1"/>
    </source>
</evidence>